<reference evidence="2" key="1">
    <citation type="journal article" date="2024" name="J. Invertebr. Pathol.">
        <title>RNA virus diversity and prevalence in field and laboratory populations of melon fly throughout its distribution.</title>
        <authorList>
            <person name="Kumar Pradhan S."/>
            <person name="Morrow J.L."/>
            <person name="Sharpe S.R."/>
            <person name="Karuppannasamy A."/>
            <person name="Ramasamy E."/>
            <person name="Bynakal S."/>
            <person name="Maligeppagol M."/>
            <person name="Ramasamy A."/>
            <person name="Riegler M."/>
        </authorList>
    </citation>
    <scope>NUCLEOTIDE SEQUENCE</scope>
    <source>
        <strain evidence="2">ZcOV3S3</strain>
    </source>
</reference>
<evidence type="ECO:0008006" key="3">
    <source>
        <dbReference type="Google" id="ProtNLM"/>
    </source>
</evidence>
<accession>A0AAU7L0P0</accession>
<evidence type="ECO:0000256" key="1">
    <source>
        <dbReference type="SAM" id="MobiDB-lite"/>
    </source>
</evidence>
<feature type="region of interest" description="Disordered" evidence="1">
    <location>
        <begin position="21"/>
        <end position="49"/>
    </location>
</feature>
<evidence type="ECO:0000313" key="2">
    <source>
        <dbReference type="EMBL" id="XBO77585.1"/>
    </source>
</evidence>
<feature type="compositionally biased region" description="Basic and acidic residues" evidence="1">
    <location>
        <begin position="21"/>
        <end position="33"/>
    </location>
</feature>
<sequence length="884" mass="101938">MSHSPLYIMESQKEIIADKEEQQKKELSKDETNVAKPLEAQTVSKRAEEPKSSLESIIESLANLSFLVGSVTEVKTPTPEDLKKMIGNNDEIKFVEKTKFDSYYSVWTDEPNRNYYIIRNSSLFITFSSFDEMISKLLGLLETRMVKCTEYIREPEMIFLKSRRVYNPETLGYPTEHLLSNSISMDSFRTRLEDVCSPIELTAGAVRIKVIGDAGIIKSNMNLISFSMNDMARSRSLREGYMNEIARLTHSEKMILNPRNGFEFYLPSFDFNYIQGPFDIFRKAPKLRLLFMQTITMPHVFYIPIPTSELLKSASVNATRTGYAVDISARSFKPEYHEMYSAYILSMMCPGEIIFDFDFTSGTDVSPTLKGFAAIVARLSFMFDESTQFSNTTVDAQIAIDNAIINWGLDMNILVASSATTTSKFPLNGYKLNRATADEQNQFNFLKIRDGQGGACGNGNLYLKRSERMRQFFPEIAYRSNYVVDCDDFIAYRNGNTNKHGWFALNGADVFINKMPNASGYRGMLQVISTRIFEFFIRLNEYMRVHWYSIFRTKEITARTFSADMMQKQSVRLTISTDFLLAVPKGFNNQEWRPMMDPINKMRFESSFIRETNKIAYFMRYTQLIFERTGNLRSYPKRRLIAIACSKSPIYNFIRNYLYYSDEDKRIPMLLNTCISDMGIMGAFMPLLDIDTQFLHMYGMLDSVYVHCRLNPWNESVIKQCIQDRTIMMNCSNSSSQIAYDYKMIENLVRQKSFKSVFVNSTETPFYFKIILPYEIVHSVAMLQNNDCITKVPSTTDSDVSYENNIKNSRVGLLLSSVDPRDYNFPDDYVPATYCADLYSIRGAEYNDIVFMAENFYSSLSSKIATTIALTKKDYKFISLYDVN</sequence>
<proteinExistence type="predicted"/>
<dbReference type="EMBL" id="PP626189">
    <property type="protein sequence ID" value="XBO77585.1"/>
    <property type="molecule type" value="Genomic_RNA"/>
</dbReference>
<reference evidence="2" key="2">
    <citation type="submission" date="2024-04" db="EMBL/GenBank/DDBJ databases">
        <authorList>
            <person name="Pradhan S.K."/>
            <person name="Morrow J.L."/>
            <person name="Sharpe S.R."/>
            <person name="Karupannasamy A."/>
            <person name="Bynakal S."/>
            <person name="Ramasamy A."/>
            <person name="Riegler M."/>
        </authorList>
    </citation>
    <scope>NUCLEOTIDE SEQUENCE</scope>
    <source>
        <strain evidence="2">ZcOV3S3</strain>
    </source>
</reference>
<organism evidence="2">
    <name type="scientific">Zeugodacus cucurbitae orbivirus 3</name>
    <dbReference type="NCBI Taxonomy" id="3159472"/>
    <lineage>
        <taxon>Viruses</taxon>
        <taxon>Riboviria</taxon>
        <taxon>Orthornavirae</taxon>
        <taxon>Duplornaviricota</taxon>
        <taxon>Resentoviricetes</taxon>
        <taxon>Reovirales</taxon>
        <taxon>Sedoreoviridae</taxon>
        <taxon>Orbivirus</taxon>
    </lineage>
</organism>
<protein>
    <recommendedName>
        <fullName evidence="3">VP3</fullName>
    </recommendedName>
</protein>
<name>A0AAU7L0P0_9REOV</name>